<dbReference type="PROSITE" id="PS50181">
    <property type="entry name" value="FBOX"/>
    <property type="match status" value="1"/>
</dbReference>
<dbReference type="Pfam" id="PF00024">
    <property type="entry name" value="PAN_1"/>
    <property type="match status" value="1"/>
</dbReference>
<proteinExistence type="predicted"/>
<evidence type="ECO:0000313" key="5">
    <source>
        <dbReference type="EMBL" id="CAF1281757.1"/>
    </source>
</evidence>
<keyword evidence="2" id="KW-1015">Disulfide bond</keyword>
<evidence type="ECO:0000256" key="2">
    <source>
        <dbReference type="ARBA" id="ARBA00023157"/>
    </source>
</evidence>
<evidence type="ECO:0008006" key="7">
    <source>
        <dbReference type="Google" id="ProtNLM"/>
    </source>
</evidence>
<evidence type="ECO:0000313" key="6">
    <source>
        <dbReference type="Proteomes" id="UP000663882"/>
    </source>
</evidence>
<dbReference type="SUPFAM" id="SSF81383">
    <property type="entry name" value="F-box domain"/>
    <property type="match status" value="1"/>
</dbReference>
<name>A0A815CBD0_9BILA</name>
<dbReference type="PROSITE" id="PS50948">
    <property type="entry name" value="PAN"/>
    <property type="match status" value="1"/>
</dbReference>
<feature type="domain" description="F-box" evidence="3">
    <location>
        <begin position="300"/>
        <end position="347"/>
    </location>
</feature>
<evidence type="ECO:0000256" key="1">
    <source>
        <dbReference type="ARBA" id="ARBA00022737"/>
    </source>
</evidence>
<gene>
    <name evidence="5" type="ORF">RFH988_LOCUS28739</name>
</gene>
<dbReference type="Pfam" id="PF14295">
    <property type="entry name" value="PAN_4"/>
    <property type="match status" value="1"/>
</dbReference>
<dbReference type="Gene3D" id="1.20.1280.50">
    <property type="match status" value="1"/>
</dbReference>
<dbReference type="GO" id="GO:0005576">
    <property type="term" value="C:extracellular region"/>
    <property type="evidence" value="ECO:0007669"/>
    <property type="project" value="InterPro"/>
</dbReference>
<dbReference type="Proteomes" id="UP000663882">
    <property type="component" value="Unassembled WGS sequence"/>
</dbReference>
<sequence length="1104" mass="126698">MSLPSKRYKIRRTSDKLEIISILEQISSEIQSSDTILIGSRAALIYLPNIRDLDKSNIDHDIISSSTYLLKWLQKNDKKLHTIKMIIPSSNDTLLDLYVVCTMNNKMKCDFAIPRSLTSYTAYLLNNIKNWSYLRESSSRQKRFHVASTKLLLILKKYMLYYPHQWNKTAKDYQQLLTITPALEDEDKQLCNLFIHYNEILHGERSLNIDEFIVTSKNNEEDIIIKRDQFFQQNKDEQILCVSQTATKLSIDDSFLIGLEYICTKSPLWLTNFVIDNWMDIQNVKVHIPHSSIQFEINNYRLFEQLPELVIQKILSNLTNPLDFHSMKFVCKNWYNILNQQIFWRDLYLFRYRHYSEDFNKVINWKFLYLQKLENEIKHNEKDLEMLVGPTMQLRRTTANDVLCLWKDLTGQDHSETSDSNSVKIVLIGLDSLESRSKISLNLEVGQYGSSYFTDHVEELSISFDEPPNKNCSLSFMGPSLFGYEVGPRCYDYTGMSPLTNIPSEICPRLLAQYFQKHPGTNRYARSMNWGEFIHFSSGAAGKNMKNQATIAFGWTTKTCGNFLRKDDWDIPGNDMLPSPVQLSDYTSCCIRCQTTLGCKAFAYSPSTKQCWPKTSTGDGGKPEGDRISGYSPNVCGGFIRKDDWDIPGNDLLPSSVQVSDYAGCCVKCQTTSGCNAFAYSPSTKECWPKTSIGNGGFSRSDRISGFDGGIVGATWKEHWFDHNQLLTRVYYGSDLALYYDSDVDRSTIPYISKYLSDAWRYVKRNYGSFGPDERLYAIFHTGKYGGGHPSYYYSASHDFKNVIDQGAGPWFEDLGSMDIPTHEIFHIVEMASFNTQGSPGFGNPPNGIWGDSKMAEIFGYDLYKGLGLMVEAERAKILSLANSDNFPRPNTYWFRDWLFPWYTQGGETRALVNFFRLLAQYFPKHPGTNRYARSMNWGEFIHFSSGAAEYNSDIFLLVDTNPKSAKILLLELSNLQIKELKLIVQCPTIDDLLIKSKIYKECILIIACTSDKCIELASILPDISFDTLYVLNNGEKINETFGSWWNKTTVVYTEKQLMRHLCTKSMLCYYNEGLQHQKNGDMGLSNACMIDSLRALDYSAKFI</sequence>
<evidence type="ECO:0000259" key="3">
    <source>
        <dbReference type="PROSITE" id="PS50181"/>
    </source>
</evidence>
<feature type="domain" description="Apple" evidence="4">
    <location>
        <begin position="560"/>
        <end position="636"/>
    </location>
</feature>
<organism evidence="5 6">
    <name type="scientific">Rotaria sordida</name>
    <dbReference type="NCBI Taxonomy" id="392033"/>
    <lineage>
        <taxon>Eukaryota</taxon>
        <taxon>Metazoa</taxon>
        <taxon>Spiralia</taxon>
        <taxon>Gnathifera</taxon>
        <taxon>Rotifera</taxon>
        <taxon>Eurotatoria</taxon>
        <taxon>Bdelloidea</taxon>
        <taxon>Philodinida</taxon>
        <taxon>Philodinidae</taxon>
        <taxon>Rotaria</taxon>
    </lineage>
</organism>
<dbReference type="InterPro" id="IPR003609">
    <property type="entry name" value="Pan_app"/>
</dbReference>
<accession>A0A815CBD0</accession>
<dbReference type="AlphaFoldDB" id="A0A815CBD0"/>
<dbReference type="SMART" id="SM00256">
    <property type="entry name" value="FBOX"/>
    <property type="match status" value="1"/>
</dbReference>
<dbReference type="GO" id="GO:0006508">
    <property type="term" value="P:proteolysis"/>
    <property type="evidence" value="ECO:0007669"/>
    <property type="project" value="InterPro"/>
</dbReference>
<dbReference type="InterPro" id="IPR001810">
    <property type="entry name" value="F-box_dom"/>
</dbReference>
<dbReference type="Pfam" id="PF12937">
    <property type="entry name" value="F-box-like"/>
    <property type="match status" value="1"/>
</dbReference>
<keyword evidence="1" id="KW-0677">Repeat</keyword>
<evidence type="ECO:0000259" key="4">
    <source>
        <dbReference type="PROSITE" id="PS50948"/>
    </source>
</evidence>
<dbReference type="InterPro" id="IPR036047">
    <property type="entry name" value="F-box-like_dom_sf"/>
</dbReference>
<dbReference type="OrthoDB" id="10066560at2759"/>
<dbReference type="Gene3D" id="3.50.4.10">
    <property type="entry name" value="Hepatocyte Growth Factor"/>
    <property type="match status" value="2"/>
</dbReference>
<protein>
    <recommendedName>
        <fullName evidence="7">F-box domain-containing protein</fullName>
    </recommendedName>
</protein>
<comment type="caution">
    <text evidence="5">The sequence shown here is derived from an EMBL/GenBank/DDBJ whole genome shotgun (WGS) entry which is preliminary data.</text>
</comment>
<dbReference type="InterPro" id="IPR000177">
    <property type="entry name" value="Apple"/>
</dbReference>
<dbReference type="SMART" id="SM00223">
    <property type="entry name" value="APPLE"/>
    <property type="match status" value="2"/>
</dbReference>
<dbReference type="EMBL" id="CAJNOO010002591">
    <property type="protein sequence ID" value="CAF1281757.1"/>
    <property type="molecule type" value="Genomic_DNA"/>
</dbReference>
<dbReference type="CDD" id="cd01100">
    <property type="entry name" value="APPLE_Factor_XI_like"/>
    <property type="match status" value="2"/>
</dbReference>
<reference evidence="5" key="1">
    <citation type="submission" date="2021-02" db="EMBL/GenBank/DDBJ databases">
        <authorList>
            <person name="Nowell W R."/>
        </authorList>
    </citation>
    <scope>NUCLEOTIDE SEQUENCE</scope>
</reference>